<name>A0A1S9P7J8_9SPHI</name>
<protein>
    <recommendedName>
        <fullName evidence="1">TerB-C domain-containing protein</fullName>
    </recommendedName>
</protein>
<dbReference type="EMBL" id="MBTF01000038">
    <property type="protein sequence ID" value="OOQ56924.1"/>
    <property type="molecule type" value="Genomic_DNA"/>
</dbReference>
<evidence type="ECO:0000313" key="2">
    <source>
        <dbReference type="EMBL" id="OOQ56924.1"/>
    </source>
</evidence>
<comment type="caution">
    <text evidence="2">The sequence shown here is derived from an EMBL/GenBank/DDBJ whole genome shotgun (WGS) entry which is preliminary data.</text>
</comment>
<dbReference type="InterPro" id="IPR028932">
    <property type="entry name" value="TerB-C"/>
</dbReference>
<dbReference type="AlphaFoldDB" id="A0A1S9P7J8"/>
<dbReference type="Pfam" id="PF15615">
    <property type="entry name" value="TerB_C"/>
    <property type="match status" value="1"/>
</dbReference>
<proteinExistence type="predicted"/>
<evidence type="ECO:0000259" key="1">
    <source>
        <dbReference type="Pfam" id="PF15615"/>
    </source>
</evidence>
<gene>
    <name evidence="2" type="ORF">BC343_17205</name>
</gene>
<dbReference type="STRING" id="1792845.BC343_17205"/>
<evidence type="ECO:0000313" key="3">
    <source>
        <dbReference type="Proteomes" id="UP000189739"/>
    </source>
</evidence>
<organism evidence="2 3">
    <name type="scientific">Mucilaginibacter pedocola</name>
    <dbReference type="NCBI Taxonomy" id="1792845"/>
    <lineage>
        <taxon>Bacteria</taxon>
        <taxon>Pseudomonadati</taxon>
        <taxon>Bacteroidota</taxon>
        <taxon>Sphingobacteriia</taxon>
        <taxon>Sphingobacteriales</taxon>
        <taxon>Sphingobacteriaceae</taxon>
        <taxon>Mucilaginibacter</taxon>
    </lineage>
</organism>
<accession>A0A1S9P7J8</accession>
<feature type="domain" description="TerB-C" evidence="1">
    <location>
        <begin position="442"/>
        <end position="589"/>
    </location>
</feature>
<sequence>MDAHNGVVDVTGEAVKIDYQANIRSLRRYGSGIPYWEARYIYSYNELQTATAQQDAFYQYFKKQFQVKDYLDLEGNYNYAFILLFDLLENYKLHTNTRLLEQSIFELAANYPKTKAYALSALSLVLEEQQDWAAIDRIRDFQLHLSTDRSLKLGNRFRKKLMLNDYDVELLNKIWYPDNSFCEIEFCLRETVKLFLLVTEAIDRKYLKEGATTEVEFNTLADLITHKQLGTGINNYNYKYTMLSAIGDIYTFLFKNVENAVRQAYGHARKLNTDVNYNDEEIDALYKEKVVDKLGGILPVWISRIEAPDEQANIKLNALNTTRWRSAFQSICEKHAGNAPAFYQAVLELARLNSQNPSVEMIYFEASKSIAKADKLTALDLFVNYVFTDMQSAVFDNRQMNKTVQKSLFATDEQFNDFRDIINKLIASKDLQAALTTVRTIYLPKRKKMILNQEAISQINERHAGTVELLNKYLADEEPEPPMPVPVTASTAPHQADIVLPLQSNTLQTSIYEASLGLSATQVAVLNMFKKSNFTLAAAEVDAFAKANSVFKNHLTDSINEICYELLDDVLIEEDEEHYIINQQYYNNILAK</sequence>
<keyword evidence="3" id="KW-1185">Reference proteome</keyword>
<reference evidence="2 3" key="1">
    <citation type="submission" date="2016-07" db="EMBL/GenBank/DDBJ databases">
        <title>Genomic analysis of zinc-resistant bacterium Mucilaginibacter pedocola TBZ30.</title>
        <authorList>
            <person name="Huang J."/>
            <person name="Tang J."/>
        </authorList>
    </citation>
    <scope>NUCLEOTIDE SEQUENCE [LARGE SCALE GENOMIC DNA]</scope>
    <source>
        <strain evidence="2 3">TBZ30</strain>
    </source>
</reference>
<dbReference type="Proteomes" id="UP000189739">
    <property type="component" value="Unassembled WGS sequence"/>
</dbReference>